<accession>A0A3A8PSH6</accession>
<dbReference type="InterPro" id="IPR001387">
    <property type="entry name" value="Cro/C1-type_HTH"/>
</dbReference>
<dbReference type="CDD" id="cd00093">
    <property type="entry name" value="HTH_XRE"/>
    <property type="match status" value="1"/>
</dbReference>
<feature type="domain" description="HTH cro/C1-type" evidence="5">
    <location>
        <begin position="20"/>
        <end position="74"/>
    </location>
</feature>
<comment type="caution">
    <text evidence="6">The sequence shown here is derived from an EMBL/GenBank/DDBJ whole genome shotgun (WGS) entry which is preliminary data.</text>
</comment>
<dbReference type="PANTHER" id="PTHR46797">
    <property type="entry name" value="HTH-TYPE TRANSCRIPTIONAL REGULATOR"/>
    <property type="match status" value="1"/>
</dbReference>
<evidence type="ECO:0000313" key="7">
    <source>
        <dbReference type="Proteomes" id="UP000272888"/>
    </source>
</evidence>
<dbReference type="GO" id="GO:0003677">
    <property type="term" value="F:DNA binding"/>
    <property type="evidence" value="ECO:0007669"/>
    <property type="project" value="UniProtKB-KW"/>
</dbReference>
<dbReference type="PANTHER" id="PTHR46797:SF23">
    <property type="entry name" value="HTH-TYPE TRANSCRIPTIONAL REGULATOR SUTR"/>
    <property type="match status" value="1"/>
</dbReference>
<dbReference type="GO" id="GO:0003700">
    <property type="term" value="F:DNA-binding transcription factor activity"/>
    <property type="evidence" value="ECO:0007669"/>
    <property type="project" value="TreeGrafter"/>
</dbReference>
<evidence type="ECO:0000259" key="5">
    <source>
        <dbReference type="PROSITE" id="PS50943"/>
    </source>
</evidence>
<dbReference type="PROSITE" id="PS50943">
    <property type="entry name" value="HTH_CROC1"/>
    <property type="match status" value="1"/>
</dbReference>
<feature type="region of interest" description="Disordered" evidence="4">
    <location>
        <begin position="150"/>
        <end position="169"/>
    </location>
</feature>
<keyword evidence="3" id="KW-0804">Transcription</keyword>
<name>A0A3A8PSH6_9BACT</name>
<evidence type="ECO:0000256" key="4">
    <source>
        <dbReference type="SAM" id="MobiDB-lite"/>
    </source>
</evidence>
<dbReference type="SMART" id="SM00530">
    <property type="entry name" value="HTH_XRE"/>
    <property type="match status" value="1"/>
</dbReference>
<evidence type="ECO:0000313" key="6">
    <source>
        <dbReference type="EMBL" id="RKH59407.1"/>
    </source>
</evidence>
<evidence type="ECO:0000256" key="3">
    <source>
        <dbReference type="ARBA" id="ARBA00023163"/>
    </source>
</evidence>
<dbReference type="Gene3D" id="1.10.260.40">
    <property type="entry name" value="lambda repressor-like DNA-binding domains"/>
    <property type="match status" value="1"/>
</dbReference>
<sequence>MRPGDPSDASSNLQGLARRIRGLRERRGLTQEEFAERCAISVSFVSLLERGERNPSYDTLLQVAAALELPLWELFRLEDAGAHRLVEWVRVRGLGRGDVDRLLAVADVMFSGSPGAATPAAREPVPASCTAPDCGRPVLARGLCTAHYHRARRKKAPSQGTPPGSEGAP</sequence>
<evidence type="ECO:0000256" key="1">
    <source>
        <dbReference type="ARBA" id="ARBA00023015"/>
    </source>
</evidence>
<dbReference type="SUPFAM" id="SSF47413">
    <property type="entry name" value="lambda repressor-like DNA-binding domains"/>
    <property type="match status" value="1"/>
</dbReference>
<evidence type="ECO:0000256" key="2">
    <source>
        <dbReference type="ARBA" id="ARBA00023125"/>
    </source>
</evidence>
<dbReference type="Proteomes" id="UP000272888">
    <property type="component" value="Unassembled WGS sequence"/>
</dbReference>
<proteinExistence type="predicted"/>
<dbReference type="InterPro" id="IPR010982">
    <property type="entry name" value="Lambda_DNA-bd_dom_sf"/>
</dbReference>
<keyword evidence="1" id="KW-0805">Transcription regulation</keyword>
<dbReference type="InterPro" id="IPR050807">
    <property type="entry name" value="TransReg_Diox_bact_type"/>
</dbReference>
<dbReference type="EMBL" id="RAWB01000135">
    <property type="protein sequence ID" value="RKH59407.1"/>
    <property type="molecule type" value="Genomic_DNA"/>
</dbReference>
<keyword evidence="7" id="KW-1185">Reference proteome</keyword>
<organism evidence="6 7">
    <name type="scientific">Corallococcus llansteffanensis</name>
    <dbReference type="NCBI Taxonomy" id="2316731"/>
    <lineage>
        <taxon>Bacteria</taxon>
        <taxon>Pseudomonadati</taxon>
        <taxon>Myxococcota</taxon>
        <taxon>Myxococcia</taxon>
        <taxon>Myxococcales</taxon>
        <taxon>Cystobacterineae</taxon>
        <taxon>Myxococcaceae</taxon>
        <taxon>Corallococcus</taxon>
    </lineage>
</organism>
<dbReference type="AlphaFoldDB" id="A0A3A8PSH6"/>
<keyword evidence="2" id="KW-0238">DNA-binding</keyword>
<dbReference type="GO" id="GO:0005829">
    <property type="term" value="C:cytosol"/>
    <property type="evidence" value="ECO:0007669"/>
    <property type="project" value="TreeGrafter"/>
</dbReference>
<dbReference type="Pfam" id="PF01381">
    <property type="entry name" value="HTH_3"/>
    <property type="match status" value="1"/>
</dbReference>
<gene>
    <name evidence="6" type="ORF">D7V93_15015</name>
</gene>
<protein>
    <submittedName>
        <fullName evidence="6">Helix-turn-helix domain-containing protein</fullName>
    </submittedName>
</protein>
<reference evidence="7" key="1">
    <citation type="submission" date="2018-09" db="EMBL/GenBank/DDBJ databases">
        <authorList>
            <person name="Livingstone P.G."/>
            <person name="Whitworth D.E."/>
        </authorList>
    </citation>
    <scope>NUCLEOTIDE SEQUENCE [LARGE SCALE GENOMIC DNA]</scope>
    <source>
        <strain evidence="7">CA051B</strain>
    </source>
</reference>